<dbReference type="AlphaFoldDB" id="A0A4C1WQ33"/>
<comment type="caution">
    <text evidence="2">The sequence shown here is derived from an EMBL/GenBank/DDBJ whole genome shotgun (WGS) entry which is preliminary data.</text>
</comment>
<dbReference type="EMBL" id="BGZK01000629">
    <property type="protein sequence ID" value="GBP53606.1"/>
    <property type="molecule type" value="Genomic_DNA"/>
</dbReference>
<evidence type="ECO:0000313" key="3">
    <source>
        <dbReference type="Proteomes" id="UP000299102"/>
    </source>
</evidence>
<keyword evidence="3" id="KW-1185">Reference proteome</keyword>
<feature type="region of interest" description="Disordered" evidence="1">
    <location>
        <begin position="34"/>
        <end position="57"/>
    </location>
</feature>
<evidence type="ECO:0000313" key="2">
    <source>
        <dbReference type="EMBL" id="GBP53606.1"/>
    </source>
</evidence>
<gene>
    <name evidence="2" type="ORF">EVAR_79823_1</name>
</gene>
<evidence type="ECO:0000256" key="1">
    <source>
        <dbReference type="SAM" id="MobiDB-lite"/>
    </source>
</evidence>
<dbReference type="Proteomes" id="UP000299102">
    <property type="component" value="Unassembled WGS sequence"/>
</dbReference>
<name>A0A4C1WQ33_EUMVA</name>
<feature type="region of interest" description="Disordered" evidence="1">
    <location>
        <begin position="72"/>
        <end position="95"/>
    </location>
</feature>
<sequence length="343" mass="38142">MCELSVKCLPYTDDQKIIALVVCELGEVVESAVEDRSGRRGGRGRRGSTGGLMPLTGEHRNGGLLKKAVKSPLVGPPAATGAGRETRRRGGPAPVPRVRLHDLSFFCVCRMCYGITETADDDRAKRTREERAGRRIRRALRVVSSDVIGPTNVYLSVLLLIRSESLSSRSNCELKTASARTPSPARTHAHVQSAVRYFIILHVYSEYTDIMCPNIRHRLALSGLRPLGHSATGAALRVAYAARSFTPHTFLRMSYYSCVRRVEPLRGDGRRAAGGGRRRRPGLVCAVRRTCTCRIMLSMNVPLFYPDHLLRCRVRRSGRRRLRGRRRCTRTPRISAEAALAIL</sequence>
<reference evidence="2 3" key="1">
    <citation type="journal article" date="2019" name="Commun. Biol.">
        <title>The bagworm genome reveals a unique fibroin gene that provides high tensile strength.</title>
        <authorList>
            <person name="Kono N."/>
            <person name="Nakamura H."/>
            <person name="Ohtoshi R."/>
            <person name="Tomita M."/>
            <person name="Numata K."/>
            <person name="Arakawa K."/>
        </authorList>
    </citation>
    <scope>NUCLEOTIDE SEQUENCE [LARGE SCALE GENOMIC DNA]</scope>
</reference>
<proteinExistence type="predicted"/>
<organism evidence="2 3">
    <name type="scientific">Eumeta variegata</name>
    <name type="common">Bagworm moth</name>
    <name type="synonym">Eumeta japonica</name>
    <dbReference type="NCBI Taxonomy" id="151549"/>
    <lineage>
        <taxon>Eukaryota</taxon>
        <taxon>Metazoa</taxon>
        <taxon>Ecdysozoa</taxon>
        <taxon>Arthropoda</taxon>
        <taxon>Hexapoda</taxon>
        <taxon>Insecta</taxon>
        <taxon>Pterygota</taxon>
        <taxon>Neoptera</taxon>
        <taxon>Endopterygota</taxon>
        <taxon>Lepidoptera</taxon>
        <taxon>Glossata</taxon>
        <taxon>Ditrysia</taxon>
        <taxon>Tineoidea</taxon>
        <taxon>Psychidae</taxon>
        <taxon>Oiketicinae</taxon>
        <taxon>Eumeta</taxon>
    </lineage>
</organism>
<accession>A0A4C1WQ33</accession>
<protein>
    <submittedName>
        <fullName evidence="2">Uncharacterized protein</fullName>
    </submittedName>
</protein>